<accession>A0A1V6S439</accession>
<dbReference type="EMBL" id="MDYP01000009">
    <property type="protein sequence ID" value="OQE08489.1"/>
    <property type="molecule type" value="Genomic_DNA"/>
</dbReference>
<dbReference type="STRING" id="29845.A0A1V6S439"/>
<proteinExistence type="predicted"/>
<reference evidence="2" key="1">
    <citation type="journal article" date="2017" name="Nat. Microbiol.">
        <title>Global analysis of biosynthetic gene clusters reveals vast potential of secondary metabolite production in Penicillium species.</title>
        <authorList>
            <person name="Nielsen J.C."/>
            <person name="Grijseels S."/>
            <person name="Prigent S."/>
            <person name="Ji B."/>
            <person name="Dainat J."/>
            <person name="Nielsen K.F."/>
            <person name="Frisvad J.C."/>
            <person name="Workman M."/>
            <person name="Nielsen J."/>
        </authorList>
    </citation>
    <scope>NUCLEOTIDE SEQUENCE [LARGE SCALE GENOMIC DNA]</scope>
    <source>
        <strain evidence="2">IBT 29486</strain>
    </source>
</reference>
<sequence>MTRRHLRGGEAITYSFAKNEETNILHQLGYYDQQRRFLSYLNDRREWMKAVVAQHLGLNSTDGCYVAKIEAWLCGGFNVCIPISIQGSGKLPGQQVVLRFALPYRTGDNFRPGNGDEKIQCEAGTYAWLQHNCPDVPIP</sequence>
<evidence type="ECO:0000313" key="1">
    <source>
        <dbReference type="EMBL" id="OQE08489.1"/>
    </source>
</evidence>
<dbReference type="AlphaFoldDB" id="A0A1V6S439"/>
<dbReference type="OrthoDB" id="3645574at2759"/>
<comment type="caution">
    <text evidence="1">The sequence shown here is derived from an EMBL/GenBank/DDBJ whole genome shotgun (WGS) entry which is preliminary data.</text>
</comment>
<protein>
    <submittedName>
        <fullName evidence="1">Uncharacterized protein</fullName>
    </submittedName>
</protein>
<organism evidence="1 2">
    <name type="scientific">Penicillium vulpinum</name>
    <dbReference type="NCBI Taxonomy" id="29845"/>
    <lineage>
        <taxon>Eukaryota</taxon>
        <taxon>Fungi</taxon>
        <taxon>Dikarya</taxon>
        <taxon>Ascomycota</taxon>
        <taxon>Pezizomycotina</taxon>
        <taxon>Eurotiomycetes</taxon>
        <taxon>Eurotiomycetidae</taxon>
        <taxon>Eurotiales</taxon>
        <taxon>Aspergillaceae</taxon>
        <taxon>Penicillium</taxon>
    </lineage>
</organism>
<keyword evidence="2" id="KW-1185">Reference proteome</keyword>
<gene>
    <name evidence="1" type="ORF">PENVUL_c009G08183</name>
</gene>
<evidence type="ECO:0000313" key="2">
    <source>
        <dbReference type="Proteomes" id="UP000191518"/>
    </source>
</evidence>
<dbReference type="Proteomes" id="UP000191518">
    <property type="component" value="Unassembled WGS sequence"/>
</dbReference>
<name>A0A1V6S439_9EURO</name>